<dbReference type="GO" id="GO:0005524">
    <property type="term" value="F:ATP binding"/>
    <property type="evidence" value="ECO:0007669"/>
    <property type="project" value="UniProtKB-KW"/>
</dbReference>
<gene>
    <name evidence="8" type="ORF">H0A72_17840</name>
</gene>
<keyword evidence="3" id="KW-0472">Membrane</keyword>
<proteinExistence type="inferred from homology"/>
<keyword evidence="2" id="KW-0813">Transport</keyword>
<dbReference type="Pfam" id="PF00005">
    <property type="entry name" value="ABC_tran"/>
    <property type="match status" value="1"/>
</dbReference>
<comment type="caution">
    <text evidence="8">The sequence shown here is derived from an EMBL/GenBank/DDBJ whole genome shotgun (WGS) entry which is preliminary data.</text>
</comment>
<name>A0A853G4E7_9BURK</name>
<comment type="similarity">
    <text evidence="1">Belongs to the ABC transporter superfamily.</text>
</comment>
<protein>
    <submittedName>
        <fullName evidence="8">ABC transporter ATP-binding protein</fullName>
    </submittedName>
</protein>
<dbReference type="PROSITE" id="PS00211">
    <property type="entry name" value="ABC_TRANSPORTER_1"/>
    <property type="match status" value="1"/>
</dbReference>
<keyword evidence="3" id="KW-1003">Cell membrane</keyword>
<evidence type="ECO:0000313" key="9">
    <source>
        <dbReference type="Proteomes" id="UP000559809"/>
    </source>
</evidence>
<evidence type="ECO:0000256" key="5">
    <source>
        <dbReference type="ARBA" id="ARBA00022840"/>
    </source>
</evidence>
<dbReference type="CDD" id="cd03224">
    <property type="entry name" value="ABC_TM1139_LivF_branched"/>
    <property type="match status" value="1"/>
</dbReference>
<sequence length="227" mass="24645">MLQVENLNAYYGKLHVLHDLSFTIGEGERVAVFGHNGAGKTTLLRACVGDLASVSGAIRYRGTPIVTNEAHVNVGLGLGLVQQGANVFRELSVRENLLIAGLRNQGRAQEEVFGLFPLLKERREQIAGSLSGGQQQMLAIGMALMTQPSILLLDEPTTGLAPVIVRDVLHSVSEINRNRGTTIVVVEQNVQATLEHVDRAIVLKSGRIVYDGPSSTLLEQESLWELF</sequence>
<evidence type="ECO:0000256" key="3">
    <source>
        <dbReference type="ARBA" id="ARBA00022475"/>
    </source>
</evidence>
<dbReference type="GO" id="GO:0016887">
    <property type="term" value="F:ATP hydrolysis activity"/>
    <property type="evidence" value="ECO:0007669"/>
    <property type="project" value="InterPro"/>
</dbReference>
<keyword evidence="4" id="KW-0547">Nucleotide-binding</keyword>
<dbReference type="InterPro" id="IPR017871">
    <property type="entry name" value="ABC_transporter-like_CS"/>
</dbReference>
<accession>A0A853G4E7</accession>
<dbReference type="Gene3D" id="3.40.50.300">
    <property type="entry name" value="P-loop containing nucleotide triphosphate hydrolases"/>
    <property type="match status" value="1"/>
</dbReference>
<dbReference type="InterPro" id="IPR052156">
    <property type="entry name" value="BCAA_Transport_ATP-bd_LivF"/>
</dbReference>
<dbReference type="InterPro" id="IPR003439">
    <property type="entry name" value="ABC_transporter-like_ATP-bd"/>
</dbReference>
<evidence type="ECO:0000259" key="7">
    <source>
        <dbReference type="PROSITE" id="PS50893"/>
    </source>
</evidence>
<dbReference type="Proteomes" id="UP000559809">
    <property type="component" value="Unassembled WGS sequence"/>
</dbReference>
<reference evidence="8 9" key="1">
    <citation type="submission" date="2020-07" db="EMBL/GenBank/DDBJ databases">
        <title>Taxonomic revisions and descriptions of new bacterial species based on genomic comparisons in the high-G+C-content subgroup of the family Alcaligenaceae.</title>
        <authorList>
            <person name="Szabo A."/>
            <person name="Felfoldi T."/>
        </authorList>
    </citation>
    <scope>NUCLEOTIDE SEQUENCE [LARGE SCALE GENOMIC DNA]</scope>
    <source>
        <strain evidence="8 9">LMG 24012</strain>
    </source>
</reference>
<dbReference type="InterPro" id="IPR003593">
    <property type="entry name" value="AAA+_ATPase"/>
</dbReference>
<dbReference type="InterPro" id="IPR027417">
    <property type="entry name" value="P-loop_NTPase"/>
</dbReference>
<dbReference type="SMART" id="SM00382">
    <property type="entry name" value="AAA"/>
    <property type="match status" value="1"/>
</dbReference>
<dbReference type="GO" id="GO:0015807">
    <property type="term" value="P:L-amino acid transport"/>
    <property type="evidence" value="ECO:0007669"/>
    <property type="project" value="TreeGrafter"/>
</dbReference>
<evidence type="ECO:0000313" key="8">
    <source>
        <dbReference type="EMBL" id="NYT51179.1"/>
    </source>
</evidence>
<keyword evidence="5 8" id="KW-0067">ATP-binding</keyword>
<evidence type="ECO:0000256" key="4">
    <source>
        <dbReference type="ARBA" id="ARBA00022741"/>
    </source>
</evidence>
<dbReference type="PROSITE" id="PS50893">
    <property type="entry name" value="ABC_TRANSPORTER_2"/>
    <property type="match status" value="1"/>
</dbReference>
<keyword evidence="9" id="KW-1185">Reference proteome</keyword>
<dbReference type="PANTHER" id="PTHR43820">
    <property type="entry name" value="HIGH-AFFINITY BRANCHED-CHAIN AMINO ACID TRANSPORT ATP-BINDING PROTEIN LIVF"/>
    <property type="match status" value="1"/>
</dbReference>
<evidence type="ECO:0000256" key="2">
    <source>
        <dbReference type="ARBA" id="ARBA00022448"/>
    </source>
</evidence>
<dbReference type="RefSeq" id="WP_180157812.1">
    <property type="nucleotide sequence ID" value="NZ_JACCEM010000010.1"/>
</dbReference>
<evidence type="ECO:0000256" key="6">
    <source>
        <dbReference type="ARBA" id="ARBA00022970"/>
    </source>
</evidence>
<dbReference type="AlphaFoldDB" id="A0A853G4E7"/>
<organism evidence="8 9">
    <name type="scientific">Parapusillimonas granuli</name>
    <dbReference type="NCBI Taxonomy" id="380911"/>
    <lineage>
        <taxon>Bacteria</taxon>
        <taxon>Pseudomonadati</taxon>
        <taxon>Pseudomonadota</taxon>
        <taxon>Betaproteobacteria</taxon>
        <taxon>Burkholderiales</taxon>
        <taxon>Alcaligenaceae</taxon>
        <taxon>Parapusillimonas</taxon>
    </lineage>
</organism>
<dbReference type="GO" id="GO:0015658">
    <property type="term" value="F:branched-chain amino acid transmembrane transporter activity"/>
    <property type="evidence" value="ECO:0007669"/>
    <property type="project" value="TreeGrafter"/>
</dbReference>
<keyword evidence="6" id="KW-0029">Amino-acid transport</keyword>
<feature type="domain" description="ABC transporter" evidence="7">
    <location>
        <begin position="2"/>
        <end position="226"/>
    </location>
</feature>
<dbReference type="SUPFAM" id="SSF52540">
    <property type="entry name" value="P-loop containing nucleoside triphosphate hydrolases"/>
    <property type="match status" value="1"/>
</dbReference>
<dbReference type="EMBL" id="JACCEM010000010">
    <property type="protein sequence ID" value="NYT51179.1"/>
    <property type="molecule type" value="Genomic_DNA"/>
</dbReference>
<dbReference type="PANTHER" id="PTHR43820:SF4">
    <property type="entry name" value="HIGH-AFFINITY BRANCHED-CHAIN AMINO ACID TRANSPORT ATP-BINDING PROTEIN LIVF"/>
    <property type="match status" value="1"/>
</dbReference>
<evidence type="ECO:0000256" key="1">
    <source>
        <dbReference type="ARBA" id="ARBA00005417"/>
    </source>
</evidence>